<evidence type="ECO:0000313" key="8">
    <source>
        <dbReference type="Proteomes" id="UP001596001"/>
    </source>
</evidence>
<comment type="subcellular location">
    <subcellularLocation>
        <location evidence="5">Cytoplasm</location>
    </subcellularLocation>
</comment>
<dbReference type="GO" id="GO:0004140">
    <property type="term" value="F:dephospho-CoA kinase activity"/>
    <property type="evidence" value="ECO:0007669"/>
    <property type="project" value="UniProtKB-EC"/>
</dbReference>
<evidence type="ECO:0000256" key="5">
    <source>
        <dbReference type="HAMAP-Rule" id="MF_00376"/>
    </source>
</evidence>
<keyword evidence="3 5" id="KW-0067">ATP-binding</keyword>
<dbReference type="EC" id="2.7.1.24" evidence="5 6"/>
<evidence type="ECO:0000313" key="7">
    <source>
        <dbReference type="EMBL" id="MFC4790355.1"/>
    </source>
</evidence>
<comment type="caution">
    <text evidence="7">The sequence shown here is derived from an EMBL/GenBank/DDBJ whole genome shotgun (WGS) entry which is preliminary data.</text>
</comment>
<dbReference type="Proteomes" id="UP001596001">
    <property type="component" value="Unassembled WGS sequence"/>
</dbReference>
<feature type="binding site" evidence="5">
    <location>
        <begin position="14"/>
        <end position="19"/>
    </location>
    <ligand>
        <name>ATP</name>
        <dbReference type="ChEBI" id="CHEBI:30616"/>
    </ligand>
</feature>
<dbReference type="PROSITE" id="PS51219">
    <property type="entry name" value="DPCK"/>
    <property type="match status" value="1"/>
</dbReference>
<dbReference type="Gene3D" id="3.40.50.300">
    <property type="entry name" value="P-loop containing nucleotide triphosphate hydrolases"/>
    <property type="match status" value="1"/>
</dbReference>
<organism evidence="7 8">
    <name type="scientific">Giesbergeria sinuosa</name>
    <dbReference type="NCBI Taxonomy" id="80883"/>
    <lineage>
        <taxon>Bacteria</taxon>
        <taxon>Pseudomonadati</taxon>
        <taxon>Pseudomonadota</taxon>
        <taxon>Betaproteobacteria</taxon>
        <taxon>Burkholderiales</taxon>
        <taxon>Comamonadaceae</taxon>
        <taxon>Giesbergeria</taxon>
    </lineage>
</organism>
<evidence type="ECO:0000256" key="1">
    <source>
        <dbReference type="ARBA" id="ARBA00009018"/>
    </source>
</evidence>
<dbReference type="InterPro" id="IPR001977">
    <property type="entry name" value="Depp_CoAkinase"/>
</dbReference>
<dbReference type="HAMAP" id="MF_00376">
    <property type="entry name" value="Dephospho_CoA_kinase"/>
    <property type="match status" value="1"/>
</dbReference>
<evidence type="ECO:0000256" key="2">
    <source>
        <dbReference type="ARBA" id="ARBA00022741"/>
    </source>
</evidence>
<keyword evidence="5 7" id="KW-0418">Kinase</keyword>
<dbReference type="SUPFAM" id="SSF52540">
    <property type="entry name" value="P-loop containing nucleoside triphosphate hydrolases"/>
    <property type="match status" value="1"/>
</dbReference>
<dbReference type="RefSeq" id="WP_382434760.1">
    <property type="nucleotide sequence ID" value="NZ_JBHSHJ010000017.1"/>
</dbReference>
<keyword evidence="2 5" id="KW-0547">Nucleotide-binding</keyword>
<evidence type="ECO:0000256" key="6">
    <source>
        <dbReference type="NCBIfam" id="TIGR00152"/>
    </source>
</evidence>
<dbReference type="CDD" id="cd02022">
    <property type="entry name" value="DPCK"/>
    <property type="match status" value="1"/>
</dbReference>
<keyword evidence="8" id="KW-1185">Reference proteome</keyword>
<dbReference type="PANTHER" id="PTHR10695:SF46">
    <property type="entry name" value="BIFUNCTIONAL COENZYME A SYNTHASE-RELATED"/>
    <property type="match status" value="1"/>
</dbReference>
<proteinExistence type="inferred from homology"/>
<reference evidence="8" key="1">
    <citation type="journal article" date="2019" name="Int. J. Syst. Evol. Microbiol.">
        <title>The Global Catalogue of Microorganisms (GCM) 10K type strain sequencing project: providing services to taxonomists for standard genome sequencing and annotation.</title>
        <authorList>
            <consortium name="The Broad Institute Genomics Platform"/>
            <consortium name="The Broad Institute Genome Sequencing Center for Infectious Disease"/>
            <person name="Wu L."/>
            <person name="Ma J."/>
        </authorList>
    </citation>
    <scope>NUCLEOTIDE SEQUENCE [LARGE SCALE GENOMIC DNA]</scope>
    <source>
        <strain evidence="8">CCUG 49452</strain>
    </source>
</reference>
<comment type="catalytic activity">
    <reaction evidence="5">
        <text>3'-dephospho-CoA + ATP = ADP + CoA + H(+)</text>
        <dbReference type="Rhea" id="RHEA:18245"/>
        <dbReference type="ChEBI" id="CHEBI:15378"/>
        <dbReference type="ChEBI" id="CHEBI:30616"/>
        <dbReference type="ChEBI" id="CHEBI:57287"/>
        <dbReference type="ChEBI" id="CHEBI:57328"/>
        <dbReference type="ChEBI" id="CHEBI:456216"/>
        <dbReference type="EC" id="2.7.1.24"/>
    </reaction>
</comment>
<sequence length="202" mass="21853">MQRPRRLGLTGGIGSGKSTVGQMLAEHGAALIDADQIVREVTGPGGFAMPAIAQVFGSQFVDARGALDREKMRIHVFAQASARQQLEAIIHPLVARFSQERAQTALNAGAPLVVFDIPLLVESKHWAARLNAVLVVDCHPETQIARVMARNGLERAAIERILAAQANRQERLAHADMVLCNDGLTLDALRQQVSALVQRFGL</sequence>
<dbReference type="Pfam" id="PF01121">
    <property type="entry name" value="CoaE"/>
    <property type="match status" value="1"/>
</dbReference>
<protein>
    <recommendedName>
        <fullName evidence="5 6">Dephospho-CoA kinase</fullName>
        <ecNumber evidence="5 6">2.7.1.24</ecNumber>
    </recommendedName>
    <alternativeName>
        <fullName evidence="5">Dephosphocoenzyme A kinase</fullName>
    </alternativeName>
</protein>
<dbReference type="PANTHER" id="PTHR10695">
    <property type="entry name" value="DEPHOSPHO-COA KINASE-RELATED"/>
    <property type="match status" value="1"/>
</dbReference>
<comment type="similarity">
    <text evidence="1 5">Belongs to the CoaE family.</text>
</comment>
<dbReference type="EMBL" id="JBHSHJ010000017">
    <property type="protein sequence ID" value="MFC4790355.1"/>
    <property type="molecule type" value="Genomic_DNA"/>
</dbReference>
<keyword evidence="4 5" id="KW-0173">Coenzyme A biosynthesis</keyword>
<name>A0ABV9QKW9_9BURK</name>
<evidence type="ECO:0000256" key="3">
    <source>
        <dbReference type="ARBA" id="ARBA00022840"/>
    </source>
</evidence>
<evidence type="ECO:0000256" key="4">
    <source>
        <dbReference type="ARBA" id="ARBA00022993"/>
    </source>
</evidence>
<keyword evidence="5 7" id="KW-0808">Transferase</keyword>
<comment type="function">
    <text evidence="5">Catalyzes the phosphorylation of the 3'-hydroxyl group of dephosphocoenzyme A to form coenzyme A.</text>
</comment>
<comment type="pathway">
    <text evidence="5">Cofactor biosynthesis; coenzyme A biosynthesis; CoA from (R)-pantothenate: step 5/5.</text>
</comment>
<dbReference type="InterPro" id="IPR027417">
    <property type="entry name" value="P-loop_NTPase"/>
</dbReference>
<keyword evidence="5" id="KW-0963">Cytoplasm</keyword>
<gene>
    <name evidence="5 7" type="primary">coaE</name>
    <name evidence="7" type="ORF">ACFO6X_15335</name>
</gene>
<dbReference type="NCBIfam" id="TIGR00152">
    <property type="entry name" value="dephospho-CoA kinase"/>
    <property type="match status" value="1"/>
</dbReference>
<accession>A0ABV9QKW9</accession>